<evidence type="ECO:0000256" key="5">
    <source>
        <dbReference type="ARBA" id="ARBA00022989"/>
    </source>
</evidence>
<feature type="transmembrane region" description="Helical" evidence="8">
    <location>
        <begin position="193"/>
        <end position="212"/>
    </location>
</feature>
<name>A0AA39V9R7_9LECA</name>
<feature type="transmembrane region" description="Helical" evidence="8">
    <location>
        <begin position="264"/>
        <end position="289"/>
    </location>
</feature>
<feature type="transmembrane region" description="Helical" evidence="8">
    <location>
        <begin position="369"/>
        <end position="389"/>
    </location>
</feature>
<dbReference type="EMBL" id="JAFEKC020000002">
    <property type="protein sequence ID" value="KAK0516315.1"/>
    <property type="molecule type" value="Genomic_DNA"/>
</dbReference>
<dbReference type="Pfam" id="PF07690">
    <property type="entry name" value="MFS_1"/>
    <property type="match status" value="1"/>
</dbReference>
<dbReference type="Proteomes" id="UP001166286">
    <property type="component" value="Unassembled WGS sequence"/>
</dbReference>
<feature type="transmembrane region" description="Helical" evidence="8">
    <location>
        <begin position="295"/>
        <end position="315"/>
    </location>
</feature>
<dbReference type="InterPro" id="IPR011701">
    <property type="entry name" value="MFS"/>
</dbReference>
<evidence type="ECO:0000259" key="9">
    <source>
        <dbReference type="PROSITE" id="PS50850"/>
    </source>
</evidence>
<feature type="transmembrane region" description="Helical" evidence="8">
    <location>
        <begin position="336"/>
        <end position="357"/>
    </location>
</feature>
<feature type="transmembrane region" description="Helical" evidence="8">
    <location>
        <begin position="464"/>
        <end position="487"/>
    </location>
</feature>
<dbReference type="SUPFAM" id="SSF103473">
    <property type="entry name" value="MFS general substrate transporter"/>
    <property type="match status" value="1"/>
</dbReference>
<gene>
    <name evidence="10" type="ORF">JMJ35_000918</name>
</gene>
<evidence type="ECO:0000256" key="6">
    <source>
        <dbReference type="ARBA" id="ARBA00023136"/>
    </source>
</evidence>
<feature type="domain" description="Major facilitator superfamily (MFS) profile" evidence="9">
    <location>
        <begin position="70"/>
        <end position="564"/>
    </location>
</feature>
<accession>A0AA39V9R7</accession>
<reference evidence="10" key="1">
    <citation type="submission" date="2023-03" db="EMBL/GenBank/DDBJ databases">
        <title>Complete genome of Cladonia borealis.</title>
        <authorList>
            <person name="Park H."/>
        </authorList>
    </citation>
    <scope>NUCLEOTIDE SEQUENCE</scope>
    <source>
        <strain evidence="10">ANT050790</strain>
    </source>
</reference>
<keyword evidence="6 8" id="KW-0472">Membrane</keyword>
<proteinExistence type="inferred from homology"/>
<evidence type="ECO:0000256" key="2">
    <source>
        <dbReference type="ARBA" id="ARBA00007520"/>
    </source>
</evidence>
<dbReference type="AlphaFoldDB" id="A0AA39V9R7"/>
<keyword evidence="5 8" id="KW-1133">Transmembrane helix</keyword>
<evidence type="ECO:0000256" key="8">
    <source>
        <dbReference type="SAM" id="Phobius"/>
    </source>
</evidence>
<evidence type="ECO:0000313" key="11">
    <source>
        <dbReference type="Proteomes" id="UP001166286"/>
    </source>
</evidence>
<feature type="region of interest" description="Disordered" evidence="7">
    <location>
        <begin position="1"/>
        <end position="45"/>
    </location>
</feature>
<evidence type="ECO:0000256" key="4">
    <source>
        <dbReference type="ARBA" id="ARBA00022692"/>
    </source>
</evidence>
<comment type="caution">
    <text evidence="10">The sequence shown here is derived from an EMBL/GenBank/DDBJ whole genome shotgun (WGS) entry which is preliminary data.</text>
</comment>
<feature type="transmembrane region" description="Helical" evidence="8">
    <location>
        <begin position="105"/>
        <end position="123"/>
    </location>
</feature>
<keyword evidence="4 8" id="KW-0812">Transmembrane</keyword>
<dbReference type="PANTHER" id="PTHR23501:SF12">
    <property type="entry name" value="MAJOR FACILITATOR SUPERFAMILY (MFS) PROFILE DOMAIN-CONTAINING PROTEIN-RELATED"/>
    <property type="match status" value="1"/>
</dbReference>
<dbReference type="InterPro" id="IPR036259">
    <property type="entry name" value="MFS_trans_sf"/>
</dbReference>
<keyword evidence="11" id="KW-1185">Reference proteome</keyword>
<dbReference type="GO" id="GO:0022857">
    <property type="term" value="F:transmembrane transporter activity"/>
    <property type="evidence" value="ECO:0007669"/>
    <property type="project" value="InterPro"/>
</dbReference>
<evidence type="ECO:0000256" key="3">
    <source>
        <dbReference type="ARBA" id="ARBA00022448"/>
    </source>
</evidence>
<evidence type="ECO:0000256" key="1">
    <source>
        <dbReference type="ARBA" id="ARBA00004141"/>
    </source>
</evidence>
<sequence length="572" mass="60567">MASETDTPPFGGMLGVPSEKASDTARGLDSSQQPSSQSSEHGDNALNEKGIIPIDEKSPRDIHGVKWVLAVISILISTFLFALDNTIVADVQPAIVERFGQVEKLPWLSVAFLVAASGTNLVWGKIYAQFDAKILYLICVFLFEAGSAICGAANTMDVLIFGRALCGLGGVGMYCGVLTLLSVTTTPHERPTYIGFTGLTWGAGTVLGPIIGGAFTDSSAGWRWAFYINLCIGAALCPAWFFLLPRYDPRPGVSQRKRLAEIDYMGALLILGAFVSGVMAINFGGVVYAWSSGRIIGLFVTSGVLFILFGLQQSFSILTTPTRRIFPLEFLKSRTMLILFACTACASTSTFIPIYFIPLFFQFVRNSSALAAGVHLLPYVFMLVFFCIANGAIMSQTGWYSPWYLFSGVFVVIGEALLYTTTSSTSASAVYGYSVLAGIGAGAFVQASFSVAQATVGEELIPIAIGYITCAQVGGGTIALAIANAVFLNGASKSIAAILPTVPVEEIQAAIAGAGSTFIKSLNAETQAKVLNAIVNAMSRVYILGITAGALTIVLSVFMKREKLFMKAGGAA</sequence>
<dbReference type="PANTHER" id="PTHR23501">
    <property type="entry name" value="MAJOR FACILITATOR SUPERFAMILY"/>
    <property type="match status" value="1"/>
</dbReference>
<evidence type="ECO:0000256" key="7">
    <source>
        <dbReference type="SAM" id="MobiDB-lite"/>
    </source>
</evidence>
<feature type="transmembrane region" description="Helical" evidence="8">
    <location>
        <begin position="224"/>
        <end position="243"/>
    </location>
</feature>
<keyword evidence="3" id="KW-0813">Transport</keyword>
<dbReference type="FunFam" id="1.20.1250.20:FF:000429">
    <property type="entry name" value="MFS drug efflux transporter, putative"/>
    <property type="match status" value="1"/>
</dbReference>
<feature type="transmembrane region" description="Helical" evidence="8">
    <location>
        <begin position="401"/>
        <end position="419"/>
    </location>
</feature>
<dbReference type="GO" id="GO:0005886">
    <property type="term" value="C:plasma membrane"/>
    <property type="evidence" value="ECO:0007669"/>
    <property type="project" value="TreeGrafter"/>
</dbReference>
<feature type="compositionally biased region" description="Low complexity" evidence="7">
    <location>
        <begin position="30"/>
        <end position="39"/>
    </location>
</feature>
<feature type="transmembrane region" description="Helical" evidence="8">
    <location>
        <begin position="67"/>
        <end position="85"/>
    </location>
</feature>
<evidence type="ECO:0000313" key="10">
    <source>
        <dbReference type="EMBL" id="KAK0516315.1"/>
    </source>
</evidence>
<feature type="transmembrane region" description="Helical" evidence="8">
    <location>
        <begin position="541"/>
        <end position="559"/>
    </location>
</feature>
<dbReference type="PROSITE" id="PS50850">
    <property type="entry name" value="MFS"/>
    <property type="match status" value="1"/>
</dbReference>
<organism evidence="10 11">
    <name type="scientific">Cladonia borealis</name>
    <dbReference type="NCBI Taxonomy" id="184061"/>
    <lineage>
        <taxon>Eukaryota</taxon>
        <taxon>Fungi</taxon>
        <taxon>Dikarya</taxon>
        <taxon>Ascomycota</taxon>
        <taxon>Pezizomycotina</taxon>
        <taxon>Lecanoromycetes</taxon>
        <taxon>OSLEUM clade</taxon>
        <taxon>Lecanoromycetidae</taxon>
        <taxon>Lecanorales</taxon>
        <taxon>Lecanorineae</taxon>
        <taxon>Cladoniaceae</taxon>
        <taxon>Cladonia</taxon>
    </lineage>
</organism>
<comment type="subcellular location">
    <subcellularLocation>
        <location evidence="1">Membrane</location>
        <topology evidence="1">Multi-pass membrane protein</topology>
    </subcellularLocation>
</comment>
<dbReference type="InterPro" id="IPR020846">
    <property type="entry name" value="MFS_dom"/>
</dbReference>
<feature type="transmembrane region" description="Helical" evidence="8">
    <location>
        <begin position="160"/>
        <end position="181"/>
    </location>
</feature>
<comment type="similarity">
    <text evidence="2">Belongs to the major facilitator superfamily. TCR/Tet family.</text>
</comment>
<dbReference type="Gene3D" id="1.20.1250.20">
    <property type="entry name" value="MFS general substrate transporter like domains"/>
    <property type="match status" value="1"/>
</dbReference>
<protein>
    <recommendedName>
        <fullName evidence="9">Major facilitator superfamily (MFS) profile domain-containing protein</fullName>
    </recommendedName>
</protein>
<feature type="transmembrane region" description="Helical" evidence="8">
    <location>
        <begin position="135"/>
        <end position="154"/>
    </location>
</feature>
<feature type="transmembrane region" description="Helical" evidence="8">
    <location>
        <begin position="431"/>
        <end position="452"/>
    </location>
</feature>